<dbReference type="PANTHER" id="PTHR38767:SF1">
    <property type="entry name" value="DNA POLYMERASE III SUBUNIT CHI"/>
    <property type="match status" value="1"/>
</dbReference>
<reference evidence="1 2" key="1">
    <citation type="submission" date="2018-03" db="EMBL/GenBank/DDBJ databases">
        <authorList>
            <person name="Keele B.F."/>
        </authorList>
    </citation>
    <scope>NUCLEOTIDE SEQUENCE [LARGE SCALE GENOMIC DNA]</scope>
    <source>
        <strain evidence="1 2">D20</strain>
    </source>
</reference>
<sequence length="145" mass="16464">MPRVQFYHNTPDRLALACELAARAQAGGRRVAMRVSDAAAAARLDQALWRFDAQSFIPHVMVDSPLAAHTPVLIGRSDAPLPWPHDDLLFNLAADLPPDFERFRMIVEIVGHSEADKAPGRERYRHYKRCELPIQLFDAERREPL</sequence>
<dbReference type="EMBL" id="PZKC01000016">
    <property type="protein sequence ID" value="PTD95229.1"/>
    <property type="molecule type" value="Genomic_DNA"/>
</dbReference>
<proteinExistence type="predicted"/>
<accession>A0A2T4IBS9</accession>
<dbReference type="PANTHER" id="PTHR38767">
    <property type="entry name" value="DNA POLYMERASE III SUBUNIT CHI"/>
    <property type="match status" value="1"/>
</dbReference>
<dbReference type="InterPro" id="IPR007459">
    <property type="entry name" value="DNA_pol3_chi"/>
</dbReference>
<dbReference type="Pfam" id="PF04364">
    <property type="entry name" value="DNA_pol3_chi"/>
    <property type="match status" value="1"/>
</dbReference>
<evidence type="ECO:0000313" key="1">
    <source>
        <dbReference type="EMBL" id="PTD95229.1"/>
    </source>
</evidence>
<dbReference type="AlphaFoldDB" id="A0A2T4IBS9"/>
<reference evidence="1 2" key="2">
    <citation type="submission" date="2018-04" db="EMBL/GenBank/DDBJ databases">
        <title>Thauera lacus sp. nov., isolated from an saline lake in Inner Mongolia, China.</title>
        <authorList>
            <person name="Liang Q.-Y."/>
        </authorList>
    </citation>
    <scope>NUCLEOTIDE SEQUENCE [LARGE SCALE GENOMIC DNA]</scope>
    <source>
        <strain evidence="1 2">D20</strain>
    </source>
</reference>
<dbReference type="GO" id="GO:0003677">
    <property type="term" value="F:DNA binding"/>
    <property type="evidence" value="ECO:0007669"/>
    <property type="project" value="InterPro"/>
</dbReference>
<dbReference type="GO" id="GO:0006260">
    <property type="term" value="P:DNA replication"/>
    <property type="evidence" value="ECO:0007669"/>
    <property type="project" value="InterPro"/>
</dbReference>
<gene>
    <name evidence="1" type="ORF">C8261_15665</name>
</gene>
<keyword evidence="2" id="KW-1185">Reference proteome</keyword>
<dbReference type="InterPro" id="IPR036768">
    <property type="entry name" value="PolIII_chi_sf"/>
</dbReference>
<dbReference type="RefSeq" id="WP_107494673.1">
    <property type="nucleotide sequence ID" value="NZ_PZKC01000016.1"/>
</dbReference>
<dbReference type="GO" id="GO:0032298">
    <property type="term" value="P:positive regulation of DNA-templated DNA replication initiation"/>
    <property type="evidence" value="ECO:0007669"/>
    <property type="project" value="TreeGrafter"/>
</dbReference>
<protein>
    <submittedName>
        <fullName evidence="1">DNA polymerase III subunit chi</fullName>
    </submittedName>
</protein>
<comment type="caution">
    <text evidence="1">The sequence shown here is derived from an EMBL/GenBank/DDBJ whole genome shotgun (WGS) entry which is preliminary data.</text>
</comment>
<dbReference type="Proteomes" id="UP000241193">
    <property type="component" value="Unassembled WGS sequence"/>
</dbReference>
<organism evidence="1 2">
    <name type="scientific">Pseudothauera lacus</name>
    <dbReference type="NCBI Taxonomy" id="2136175"/>
    <lineage>
        <taxon>Bacteria</taxon>
        <taxon>Pseudomonadati</taxon>
        <taxon>Pseudomonadota</taxon>
        <taxon>Betaproteobacteria</taxon>
        <taxon>Rhodocyclales</taxon>
        <taxon>Zoogloeaceae</taxon>
        <taxon>Pseudothauera</taxon>
    </lineage>
</organism>
<dbReference type="Gene3D" id="3.40.50.10110">
    <property type="entry name" value="DNA polymerase III subunit chi"/>
    <property type="match status" value="1"/>
</dbReference>
<name>A0A2T4IBS9_9RHOO</name>
<dbReference type="OrthoDB" id="5297568at2"/>
<dbReference type="GO" id="GO:0003887">
    <property type="term" value="F:DNA-directed DNA polymerase activity"/>
    <property type="evidence" value="ECO:0007669"/>
    <property type="project" value="InterPro"/>
</dbReference>
<dbReference type="SUPFAM" id="SSF102400">
    <property type="entry name" value="DNA polymerase III chi subunit"/>
    <property type="match status" value="1"/>
</dbReference>
<evidence type="ECO:0000313" key="2">
    <source>
        <dbReference type="Proteomes" id="UP000241193"/>
    </source>
</evidence>